<dbReference type="CDD" id="cd23787">
    <property type="entry name" value="RWD_CSM1"/>
    <property type="match status" value="1"/>
</dbReference>
<dbReference type="STRING" id="425264.A0A3G2S404"/>
<dbReference type="Gene3D" id="3.90.1150.80">
    <property type="match status" value="1"/>
</dbReference>
<sequence>MAFGQQRTHGRRGRPPKDPSARAAAQRASLPLEEPSSSSMHALSPSATGMAPLPSGHASKMRRLNETDAQSSVEEFETLLQDMRMRYEKSIDERVQQAIQERDAIQAQFDRLKDLRMTQSEKTLVEWKKASETRHRHVLESLASWKNRAEHAEHRVKELERTTPKGSEPEPRATQLEQDVSNLTEQLARVQRALGDEQARRADLEEQMHAYTANEDERAIRRMYEDLTGFMVRQVDLPHPEEAHRRYHIVFAGADFYDFQFSLEESKLHVSSSDGGQVVRDDFVYMPHINHARDAHLLASGHMPDHFLEQIRFERGAATKFLMALHRSLKK</sequence>
<dbReference type="Proteomes" id="UP000269793">
    <property type="component" value="Chromosome III"/>
</dbReference>
<name>A0A3G2S404_MALR7</name>
<feature type="compositionally biased region" description="Low complexity" evidence="2">
    <location>
        <begin position="29"/>
        <end position="47"/>
    </location>
</feature>
<dbReference type="InterPro" id="IPR038608">
    <property type="entry name" value="Csm1/Pcs1_C_sf"/>
</dbReference>
<dbReference type="GO" id="GO:0034506">
    <property type="term" value="C:chromosome, centromeric core domain"/>
    <property type="evidence" value="ECO:0007669"/>
    <property type="project" value="TreeGrafter"/>
</dbReference>
<accession>A0A3G2S404</accession>
<protein>
    <recommendedName>
        <fullName evidence="3">Monopolin complex subunit Csm1/Pcs1 C-terminal domain-containing protein</fullName>
    </recommendedName>
</protein>
<evidence type="ECO:0000313" key="5">
    <source>
        <dbReference type="Proteomes" id="UP000269793"/>
    </source>
</evidence>
<reference evidence="4 5" key="1">
    <citation type="submission" date="2018-10" db="EMBL/GenBank/DDBJ databases">
        <title>Complete genome sequence of Malassezia restricta CBS 7877.</title>
        <authorList>
            <person name="Morand S.C."/>
            <person name="Bertignac M."/>
            <person name="Iltis A."/>
            <person name="Kolder I."/>
            <person name="Pirovano W."/>
            <person name="Jourdain R."/>
            <person name="Clavaud C."/>
        </authorList>
    </citation>
    <scope>NUCLEOTIDE SEQUENCE [LARGE SCALE GENOMIC DNA]</scope>
    <source>
        <strain evidence="4 5">CBS 7877</strain>
    </source>
</reference>
<dbReference type="Pfam" id="PF12539">
    <property type="entry name" value="Csm1"/>
    <property type="match status" value="1"/>
</dbReference>
<dbReference type="AlphaFoldDB" id="A0A3G2S404"/>
<dbReference type="PANTHER" id="PTHR28006">
    <property type="entry name" value="MONOPOLIN COMPLEX SUBUNIT CSM1"/>
    <property type="match status" value="1"/>
</dbReference>
<dbReference type="GO" id="GO:0005730">
    <property type="term" value="C:nucleolus"/>
    <property type="evidence" value="ECO:0007669"/>
    <property type="project" value="TreeGrafter"/>
</dbReference>
<organism evidence="4 5">
    <name type="scientific">Malassezia restricta (strain ATCC 96810 / NBRC 103918 / CBS 7877)</name>
    <name type="common">Seborrheic dermatitis infection agent</name>
    <dbReference type="NCBI Taxonomy" id="425264"/>
    <lineage>
        <taxon>Eukaryota</taxon>
        <taxon>Fungi</taxon>
        <taxon>Dikarya</taxon>
        <taxon>Basidiomycota</taxon>
        <taxon>Ustilaginomycotina</taxon>
        <taxon>Malasseziomycetes</taxon>
        <taxon>Malasseziales</taxon>
        <taxon>Malasseziaceae</taxon>
        <taxon>Malassezia</taxon>
    </lineage>
</organism>
<feature type="compositionally biased region" description="Basic and acidic residues" evidence="2">
    <location>
        <begin position="153"/>
        <end position="171"/>
    </location>
</feature>
<proteinExistence type="predicted"/>
<evidence type="ECO:0000313" key="4">
    <source>
        <dbReference type="EMBL" id="AYO42486.1"/>
    </source>
</evidence>
<dbReference type="GO" id="GO:0045144">
    <property type="term" value="P:meiotic sister chromatid segregation"/>
    <property type="evidence" value="ECO:0007669"/>
    <property type="project" value="TreeGrafter"/>
</dbReference>
<feature type="domain" description="Monopolin complex subunit Csm1/Pcs1 C-terminal" evidence="3">
    <location>
        <begin position="220"/>
        <end position="315"/>
    </location>
</feature>
<dbReference type="GO" id="GO:1990644">
    <property type="term" value="F:microtubule site clamp"/>
    <property type="evidence" value="ECO:0007669"/>
    <property type="project" value="TreeGrafter"/>
</dbReference>
<evidence type="ECO:0000256" key="2">
    <source>
        <dbReference type="SAM" id="MobiDB-lite"/>
    </source>
</evidence>
<evidence type="ECO:0000259" key="3">
    <source>
        <dbReference type="Pfam" id="PF12539"/>
    </source>
</evidence>
<dbReference type="OrthoDB" id="2431049at2759"/>
<dbReference type="InterPro" id="IPR020981">
    <property type="entry name" value="Csm1/Pcs1_C"/>
</dbReference>
<dbReference type="EMBL" id="CP033150">
    <property type="protein sequence ID" value="AYO42486.1"/>
    <property type="molecule type" value="Genomic_DNA"/>
</dbReference>
<evidence type="ECO:0000256" key="1">
    <source>
        <dbReference type="SAM" id="Coils"/>
    </source>
</evidence>
<gene>
    <name evidence="4" type="ORF">DNF11_1536</name>
</gene>
<dbReference type="InterPro" id="IPR040349">
    <property type="entry name" value="Csm1/Pcs1"/>
</dbReference>
<dbReference type="GO" id="GO:0072686">
    <property type="term" value="C:mitotic spindle"/>
    <property type="evidence" value="ECO:0007669"/>
    <property type="project" value="TreeGrafter"/>
</dbReference>
<feature type="region of interest" description="Disordered" evidence="2">
    <location>
        <begin position="153"/>
        <end position="177"/>
    </location>
</feature>
<dbReference type="PANTHER" id="PTHR28006:SF1">
    <property type="entry name" value="MONOPOLIN COMPLEX SUBUNIT CSM1"/>
    <property type="match status" value="1"/>
</dbReference>
<feature type="region of interest" description="Disordered" evidence="2">
    <location>
        <begin position="1"/>
        <end position="72"/>
    </location>
</feature>
<keyword evidence="1" id="KW-0175">Coiled coil</keyword>
<dbReference type="VEuPathDB" id="FungiDB:DNF11_1536"/>
<dbReference type="GO" id="GO:0051315">
    <property type="term" value="P:attachment of mitotic spindle microtubules to kinetochore"/>
    <property type="evidence" value="ECO:0007669"/>
    <property type="project" value="TreeGrafter"/>
</dbReference>
<keyword evidence="5" id="KW-1185">Reference proteome</keyword>
<feature type="coiled-coil region" evidence="1">
    <location>
        <begin position="73"/>
        <end position="115"/>
    </location>
</feature>
<dbReference type="GO" id="GO:0033551">
    <property type="term" value="C:monopolin complex"/>
    <property type="evidence" value="ECO:0007669"/>
    <property type="project" value="InterPro"/>
</dbReference>